<dbReference type="Proteomes" id="UP000799537">
    <property type="component" value="Unassembled WGS sequence"/>
</dbReference>
<sequence length="157" mass="18470">MTTTTLHLKTYTRRQHINRLLSIPLPQCTSFEWRQEYYRILWMMRELLDCGTKDARSIWKMNLLAEALQKLHEIDDPTSTPTESYKKDNNRWTEVMTRRIIAEQLWNEGGVVTFYDCWDTLREGRSKAAAARLHEQVRICWQGVTDADVSADFSLAA</sequence>
<proteinExistence type="predicted"/>
<dbReference type="EMBL" id="ML993579">
    <property type="protein sequence ID" value="KAF2173652.1"/>
    <property type="molecule type" value="Genomic_DNA"/>
</dbReference>
<evidence type="ECO:0000313" key="2">
    <source>
        <dbReference type="Proteomes" id="UP000799537"/>
    </source>
</evidence>
<dbReference type="AlphaFoldDB" id="A0A6A6D608"/>
<dbReference type="OrthoDB" id="3628283at2759"/>
<gene>
    <name evidence="1" type="ORF">M409DRAFT_48597</name>
</gene>
<protein>
    <submittedName>
        <fullName evidence="1">Uncharacterized protein</fullName>
    </submittedName>
</protein>
<dbReference type="GeneID" id="54564258"/>
<name>A0A6A6D608_ZASCE</name>
<evidence type="ECO:0000313" key="1">
    <source>
        <dbReference type="EMBL" id="KAF2173652.1"/>
    </source>
</evidence>
<accession>A0A6A6D608</accession>
<reference evidence="1" key="1">
    <citation type="journal article" date="2020" name="Stud. Mycol.">
        <title>101 Dothideomycetes genomes: a test case for predicting lifestyles and emergence of pathogens.</title>
        <authorList>
            <person name="Haridas S."/>
            <person name="Albert R."/>
            <person name="Binder M."/>
            <person name="Bloem J."/>
            <person name="Labutti K."/>
            <person name="Salamov A."/>
            <person name="Andreopoulos B."/>
            <person name="Baker S."/>
            <person name="Barry K."/>
            <person name="Bills G."/>
            <person name="Bluhm B."/>
            <person name="Cannon C."/>
            <person name="Castanera R."/>
            <person name="Culley D."/>
            <person name="Daum C."/>
            <person name="Ezra D."/>
            <person name="Gonzalez J."/>
            <person name="Henrissat B."/>
            <person name="Kuo A."/>
            <person name="Liang C."/>
            <person name="Lipzen A."/>
            <person name="Lutzoni F."/>
            <person name="Magnuson J."/>
            <person name="Mondo S."/>
            <person name="Nolan M."/>
            <person name="Ohm R."/>
            <person name="Pangilinan J."/>
            <person name="Park H.-J."/>
            <person name="Ramirez L."/>
            <person name="Alfaro M."/>
            <person name="Sun H."/>
            <person name="Tritt A."/>
            <person name="Yoshinaga Y."/>
            <person name="Zwiers L.-H."/>
            <person name="Turgeon B."/>
            <person name="Goodwin S."/>
            <person name="Spatafora J."/>
            <person name="Crous P."/>
            <person name="Grigoriev I."/>
        </authorList>
    </citation>
    <scope>NUCLEOTIDE SEQUENCE</scope>
    <source>
        <strain evidence="1">ATCC 36951</strain>
    </source>
</reference>
<keyword evidence="2" id="KW-1185">Reference proteome</keyword>
<dbReference type="RefSeq" id="XP_033674541.1">
    <property type="nucleotide sequence ID" value="XM_033810986.1"/>
</dbReference>
<organism evidence="1 2">
    <name type="scientific">Zasmidium cellare ATCC 36951</name>
    <dbReference type="NCBI Taxonomy" id="1080233"/>
    <lineage>
        <taxon>Eukaryota</taxon>
        <taxon>Fungi</taxon>
        <taxon>Dikarya</taxon>
        <taxon>Ascomycota</taxon>
        <taxon>Pezizomycotina</taxon>
        <taxon>Dothideomycetes</taxon>
        <taxon>Dothideomycetidae</taxon>
        <taxon>Mycosphaerellales</taxon>
        <taxon>Mycosphaerellaceae</taxon>
        <taxon>Zasmidium</taxon>
    </lineage>
</organism>